<evidence type="ECO:0000313" key="1">
    <source>
        <dbReference type="EMBL" id="KAE8708667.1"/>
    </source>
</evidence>
<evidence type="ECO:0000313" key="2">
    <source>
        <dbReference type="Proteomes" id="UP000436088"/>
    </source>
</evidence>
<dbReference type="Proteomes" id="UP000436088">
    <property type="component" value="Unassembled WGS sequence"/>
</dbReference>
<sequence>MDSSPTDDLNPTLRSPKSVAVRRELGEIAETLAASVNCKIQPPRSFPRLTASIRVLDRSTRPVAAVTHHRVRVGLILAKKILLERSRWTEPAKPGLNRVHEKRGLVRWKYDLGRKKNFEQVFGTKKSLWFFPLFSDDDLDNISALHGLEFPTLSDVEA</sequence>
<keyword evidence="2" id="KW-1185">Reference proteome</keyword>
<dbReference type="EMBL" id="VEPZ02000938">
    <property type="protein sequence ID" value="KAE8708667.1"/>
    <property type="molecule type" value="Genomic_DNA"/>
</dbReference>
<organism evidence="1 2">
    <name type="scientific">Hibiscus syriacus</name>
    <name type="common">Rose of Sharon</name>
    <dbReference type="NCBI Taxonomy" id="106335"/>
    <lineage>
        <taxon>Eukaryota</taxon>
        <taxon>Viridiplantae</taxon>
        <taxon>Streptophyta</taxon>
        <taxon>Embryophyta</taxon>
        <taxon>Tracheophyta</taxon>
        <taxon>Spermatophyta</taxon>
        <taxon>Magnoliopsida</taxon>
        <taxon>eudicotyledons</taxon>
        <taxon>Gunneridae</taxon>
        <taxon>Pentapetalae</taxon>
        <taxon>rosids</taxon>
        <taxon>malvids</taxon>
        <taxon>Malvales</taxon>
        <taxon>Malvaceae</taxon>
        <taxon>Malvoideae</taxon>
        <taxon>Hibiscus</taxon>
    </lineage>
</organism>
<proteinExistence type="predicted"/>
<reference evidence="1" key="1">
    <citation type="submission" date="2019-09" db="EMBL/GenBank/DDBJ databases">
        <title>Draft genome information of white flower Hibiscus syriacus.</title>
        <authorList>
            <person name="Kim Y.-M."/>
        </authorList>
    </citation>
    <scope>NUCLEOTIDE SEQUENCE [LARGE SCALE GENOMIC DNA]</scope>
    <source>
        <strain evidence="1">YM2019G1</strain>
    </source>
</reference>
<name>A0A6A3AYX1_HIBSY</name>
<dbReference type="AlphaFoldDB" id="A0A6A3AYX1"/>
<accession>A0A6A3AYX1</accession>
<comment type="caution">
    <text evidence="1">The sequence shown here is derived from an EMBL/GenBank/DDBJ whole genome shotgun (WGS) entry which is preliminary data.</text>
</comment>
<gene>
    <name evidence="1" type="ORF">F3Y22_tig00110333pilonHSYRG00030</name>
</gene>
<protein>
    <submittedName>
        <fullName evidence="1">Uncharacterized protein</fullName>
    </submittedName>
</protein>